<protein>
    <submittedName>
        <fullName evidence="1">Uncharacterized protein</fullName>
    </submittedName>
</protein>
<keyword evidence="2" id="KW-1185">Reference proteome</keyword>
<dbReference type="Proteomes" id="UP001152622">
    <property type="component" value="Chromosome 5"/>
</dbReference>
<dbReference type="AlphaFoldDB" id="A0A9Q1FMH6"/>
<accession>A0A9Q1FMH6</accession>
<name>A0A9Q1FMH6_SYNKA</name>
<reference evidence="1" key="1">
    <citation type="journal article" date="2023" name="Science">
        <title>Genome structures resolve the early diversification of teleost fishes.</title>
        <authorList>
            <person name="Parey E."/>
            <person name="Louis A."/>
            <person name="Montfort J."/>
            <person name="Bouchez O."/>
            <person name="Roques C."/>
            <person name="Iampietro C."/>
            <person name="Lluch J."/>
            <person name="Castinel A."/>
            <person name="Donnadieu C."/>
            <person name="Desvignes T."/>
            <person name="Floi Bucao C."/>
            <person name="Jouanno E."/>
            <person name="Wen M."/>
            <person name="Mejri S."/>
            <person name="Dirks R."/>
            <person name="Jansen H."/>
            <person name="Henkel C."/>
            <person name="Chen W.J."/>
            <person name="Zahm M."/>
            <person name="Cabau C."/>
            <person name="Klopp C."/>
            <person name="Thompson A.W."/>
            <person name="Robinson-Rechavi M."/>
            <person name="Braasch I."/>
            <person name="Lecointre G."/>
            <person name="Bobe J."/>
            <person name="Postlethwait J.H."/>
            <person name="Berthelot C."/>
            <person name="Roest Crollius H."/>
            <person name="Guiguen Y."/>
        </authorList>
    </citation>
    <scope>NUCLEOTIDE SEQUENCE</scope>
    <source>
        <strain evidence="1">WJC10195</strain>
    </source>
</reference>
<proteinExistence type="predicted"/>
<organism evidence="1 2">
    <name type="scientific">Synaphobranchus kaupii</name>
    <name type="common">Kaup's arrowtooth eel</name>
    <dbReference type="NCBI Taxonomy" id="118154"/>
    <lineage>
        <taxon>Eukaryota</taxon>
        <taxon>Metazoa</taxon>
        <taxon>Chordata</taxon>
        <taxon>Craniata</taxon>
        <taxon>Vertebrata</taxon>
        <taxon>Euteleostomi</taxon>
        <taxon>Actinopterygii</taxon>
        <taxon>Neopterygii</taxon>
        <taxon>Teleostei</taxon>
        <taxon>Anguilliformes</taxon>
        <taxon>Synaphobranchidae</taxon>
        <taxon>Synaphobranchus</taxon>
    </lineage>
</organism>
<evidence type="ECO:0000313" key="2">
    <source>
        <dbReference type="Proteomes" id="UP001152622"/>
    </source>
</evidence>
<gene>
    <name evidence="1" type="ORF">SKAU_G00181110</name>
</gene>
<comment type="caution">
    <text evidence="1">The sequence shown here is derived from an EMBL/GenBank/DDBJ whole genome shotgun (WGS) entry which is preliminary data.</text>
</comment>
<dbReference type="EMBL" id="JAINUF010000005">
    <property type="protein sequence ID" value="KAJ8361586.1"/>
    <property type="molecule type" value="Genomic_DNA"/>
</dbReference>
<evidence type="ECO:0000313" key="1">
    <source>
        <dbReference type="EMBL" id="KAJ8361586.1"/>
    </source>
</evidence>
<sequence>MNVAQVATQLSSSVEQDRDAFWEYPCDADSGGEEKNEEGGKWCNSNREKNYYDPASEIMRLGYSKPPGLRSYCGGKRTDQWLV</sequence>